<evidence type="ECO:0000256" key="1">
    <source>
        <dbReference type="SAM" id="Phobius"/>
    </source>
</evidence>
<comment type="caution">
    <text evidence="2">The sequence shown here is derived from an EMBL/GenBank/DDBJ whole genome shotgun (WGS) entry which is preliminary data.</text>
</comment>
<evidence type="ECO:0000313" key="3">
    <source>
        <dbReference type="Proteomes" id="UP001501600"/>
    </source>
</evidence>
<dbReference type="Pfam" id="PF04350">
    <property type="entry name" value="PilO"/>
    <property type="match status" value="1"/>
</dbReference>
<dbReference type="InterPro" id="IPR014717">
    <property type="entry name" value="Transl_elong_EF1B/ribsomal_bS6"/>
</dbReference>
<keyword evidence="1" id="KW-1133">Transmembrane helix</keyword>
<reference evidence="3" key="1">
    <citation type="journal article" date="2019" name="Int. J. Syst. Evol. Microbiol.">
        <title>The Global Catalogue of Microorganisms (GCM) 10K type strain sequencing project: providing services to taxonomists for standard genome sequencing and annotation.</title>
        <authorList>
            <consortium name="The Broad Institute Genomics Platform"/>
            <consortium name="The Broad Institute Genome Sequencing Center for Infectious Disease"/>
            <person name="Wu L."/>
            <person name="Ma J."/>
        </authorList>
    </citation>
    <scope>NUCLEOTIDE SEQUENCE [LARGE SCALE GENOMIC DNA]</scope>
    <source>
        <strain evidence="3">JCM 18720</strain>
    </source>
</reference>
<feature type="transmembrane region" description="Helical" evidence="1">
    <location>
        <begin position="20"/>
        <end position="40"/>
    </location>
</feature>
<keyword evidence="1" id="KW-0812">Transmembrane</keyword>
<dbReference type="PANTHER" id="PTHR39555">
    <property type="entry name" value="FIMBRIAL ASSEMBLY PROTEIN PILO-LIKE PROTEIN-RELATED"/>
    <property type="match status" value="1"/>
</dbReference>
<keyword evidence="3" id="KW-1185">Reference proteome</keyword>
<organism evidence="2 3">
    <name type="scientific">Ferrimonas gelatinilytica</name>
    <dbReference type="NCBI Taxonomy" id="1255257"/>
    <lineage>
        <taxon>Bacteria</taxon>
        <taxon>Pseudomonadati</taxon>
        <taxon>Pseudomonadota</taxon>
        <taxon>Gammaproteobacteria</taxon>
        <taxon>Alteromonadales</taxon>
        <taxon>Ferrimonadaceae</taxon>
        <taxon>Ferrimonas</taxon>
    </lineage>
</organism>
<dbReference type="EMBL" id="BAABLF010000024">
    <property type="protein sequence ID" value="GAA5193389.1"/>
    <property type="molecule type" value="Genomic_DNA"/>
</dbReference>
<dbReference type="InterPro" id="IPR007445">
    <property type="entry name" value="PilO"/>
</dbReference>
<dbReference type="Gene3D" id="3.30.70.60">
    <property type="match status" value="1"/>
</dbReference>
<evidence type="ECO:0000313" key="2">
    <source>
        <dbReference type="EMBL" id="GAA5193389.1"/>
    </source>
</evidence>
<proteinExistence type="predicted"/>
<keyword evidence="1" id="KW-0472">Membrane</keyword>
<gene>
    <name evidence="2" type="ORF">GCM10025772_24200</name>
</gene>
<dbReference type="PANTHER" id="PTHR39555:SF1">
    <property type="entry name" value="TYPE IV PILUS INNER MEMBRANE COMPONENT PILO"/>
    <property type="match status" value="1"/>
</dbReference>
<protein>
    <submittedName>
        <fullName evidence="2">Type 4a pilus biogenesis protein PilO</fullName>
    </submittedName>
</protein>
<accession>A0ABP9SAA9</accession>
<sequence length="199" mass="22821">MDLKLEELEIENIGIWPKEVKIITALILLVATLVLGYFLMLKDSLAGLERLEQQEMTFKQEFERKYRMAANLPKYREQLAQMKEQFQEMLAMLPTANEMPGLLDSVTYLATDAELAIQSLSWQPESRQEFYVEMPIEVEIRGSYHDFGRFSAGVAALPRIVSLHDFVMKPEGDDLAMTVMAKTYRFSEEGGDAKEGKKK</sequence>
<name>A0ABP9SAA9_9GAMM</name>
<dbReference type="PIRSF" id="PIRSF016482">
    <property type="entry name" value="PilO"/>
    <property type="match status" value="1"/>
</dbReference>
<dbReference type="Gene3D" id="1.10.287.540">
    <property type="entry name" value="Helix hairpin bin"/>
    <property type="match status" value="1"/>
</dbReference>
<dbReference type="Proteomes" id="UP001501600">
    <property type="component" value="Unassembled WGS sequence"/>
</dbReference>